<dbReference type="InterPro" id="IPR036046">
    <property type="entry name" value="Acylphosphatase-like_dom_sf"/>
</dbReference>
<dbReference type="AlphaFoldDB" id="A0A2N3NDR5"/>
<dbReference type="Gene3D" id="3.30.70.100">
    <property type="match status" value="1"/>
</dbReference>
<evidence type="ECO:0000313" key="5">
    <source>
        <dbReference type="Proteomes" id="UP000233524"/>
    </source>
</evidence>
<feature type="active site" evidence="1">
    <location>
        <position position="59"/>
    </location>
</feature>
<evidence type="ECO:0000313" key="4">
    <source>
        <dbReference type="EMBL" id="PKS10595.1"/>
    </source>
</evidence>
<name>A0A2N3NDR5_9PEZI</name>
<evidence type="ECO:0000256" key="2">
    <source>
        <dbReference type="RuleBase" id="RU004168"/>
    </source>
</evidence>
<dbReference type="PROSITE" id="PS51160">
    <property type="entry name" value="ACYLPHOSPHATASE_3"/>
    <property type="match status" value="1"/>
</dbReference>
<dbReference type="VEuPathDB" id="FungiDB:jhhlp_002349"/>
<keyword evidence="1" id="KW-0378">Hydrolase</keyword>
<evidence type="ECO:0000259" key="3">
    <source>
        <dbReference type="PROSITE" id="PS51160"/>
    </source>
</evidence>
<dbReference type="EC" id="3.6.1.7" evidence="1"/>
<dbReference type="EMBL" id="NLAX01000008">
    <property type="protein sequence ID" value="PKS10595.1"/>
    <property type="molecule type" value="Genomic_DNA"/>
</dbReference>
<comment type="similarity">
    <text evidence="2">Belongs to the acylphosphatase family.</text>
</comment>
<comment type="catalytic activity">
    <reaction evidence="1">
        <text>an acyl phosphate + H2O = a carboxylate + phosphate + H(+)</text>
        <dbReference type="Rhea" id="RHEA:14965"/>
        <dbReference type="ChEBI" id="CHEBI:15377"/>
        <dbReference type="ChEBI" id="CHEBI:15378"/>
        <dbReference type="ChEBI" id="CHEBI:29067"/>
        <dbReference type="ChEBI" id="CHEBI:43474"/>
        <dbReference type="ChEBI" id="CHEBI:59918"/>
        <dbReference type="EC" id="3.6.1.7"/>
    </reaction>
</comment>
<accession>A0A2N3NDR5</accession>
<evidence type="ECO:0000256" key="1">
    <source>
        <dbReference type="PROSITE-ProRule" id="PRU00520"/>
    </source>
</evidence>
<protein>
    <recommendedName>
        <fullName evidence="1">acylphosphatase</fullName>
        <ecNumber evidence="1">3.6.1.7</ecNumber>
    </recommendedName>
</protein>
<dbReference type="InterPro" id="IPR020456">
    <property type="entry name" value="Acylphosphatase"/>
</dbReference>
<dbReference type="OrthoDB" id="7961613at2759"/>
<dbReference type="InterPro" id="IPR001792">
    <property type="entry name" value="Acylphosphatase-like_dom"/>
</dbReference>
<dbReference type="InParanoid" id="A0A2N3NDR5"/>
<organism evidence="4 5">
    <name type="scientific">Lomentospora prolificans</name>
    <dbReference type="NCBI Taxonomy" id="41688"/>
    <lineage>
        <taxon>Eukaryota</taxon>
        <taxon>Fungi</taxon>
        <taxon>Dikarya</taxon>
        <taxon>Ascomycota</taxon>
        <taxon>Pezizomycotina</taxon>
        <taxon>Sordariomycetes</taxon>
        <taxon>Hypocreomycetidae</taxon>
        <taxon>Microascales</taxon>
        <taxon>Microascaceae</taxon>
        <taxon>Lomentospora</taxon>
    </lineage>
</organism>
<feature type="active site" evidence="1">
    <location>
        <position position="41"/>
    </location>
</feature>
<keyword evidence="5" id="KW-1185">Reference proteome</keyword>
<feature type="domain" description="Acylphosphatase-like" evidence="3">
    <location>
        <begin position="23"/>
        <end position="113"/>
    </location>
</feature>
<gene>
    <name evidence="4" type="ORF">jhhlp_002349</name>
</gene>
<dbReference type="Proteomes" id="UP000233524">
    <property type="component" value="Unassembled WGS sequence"/>
</dbReference>
<sequence>MQLTRITNSNSSTRFRSTSASTVGKFKVSAATYTAIGVGFRYFTQRKAQELKLSGWVRNIPDNKVDGEAQGDEKDVETLLKLLNDGPRHALVVKLEKEHRDVVENESGFEVRR</sequence>
<dbReference type="SUPFAM" id="SSF54975">
    <property type="entry name" value="Acylphosphatase/BLUF domain-like"/>
    <property type="match status" value="1"/>
</dbReference>
<dbReference type="GO" id="GO:0003998">
    <property type="term" value="F:acylphosphatase activity"/>
    <property type="evidence" value="ECO:0007669"/>
    <property type="project" value="UniProtKB-EC"/>
</dbReference>
<reference evidence="4 5" key="1">
    <citation type="journal article" date="2017" name="G3 (Bethesda)">
        <title>First Draft Genome Sequence of the Pathogenic Fungus Lomentospora prolificans (Formerly Scedosporium prolificans).</title>
        <authorList>
            <person name="Luo R."/>
            <person name="Zimin A."/>
            <person name="Workman R."/>
            <person name="Fan Y."/>
            <person name="Pertea G."/>
            <person name="Grossman N."/>
            <person name="Wear M.P."/>
            <person name="Jia B."/>
            <person name="Miller H."/>
            <person name="Casadevall A."/>
            <person name="Timp W."/>
            <person name="Zhang S.X."/>
            <person name="Salzberg S.L."/>
        </authorList>
    </citation>
    <scope>NUCLEOTIDE SEQUENCE [LARGE SCALE GENOMIC DNA]</scope>
    <source>
        <strain evidence="4 5">JHH-5317</strain>
    </source>
</reference>
<proteinExistence type="inferred from homology"/>
<comment type="caution">
    <text evidence="4">The sequence shown here is derived from an EMBL/GenBank/DDBJ whole genome shotgun (WGS) entry which is preliminary data.</text>
</comment>
<dbReference type="PANTHER" id="PTHR47268">
    <property type="entry name" value="ACYLPHOSPHATASE"/>
    <property type="match status" value="1"/>
</dbReference>
<dbReference type="PANTHER" id="PTHR47268:SF4">
    <property type="entry name" value="ACYLPHOSPHATASE"/>
    <property type="match status" value="1"/>
</dbReference>
<dbReference type="Pfam" id="PF00708">
    <property type="entry name" value="Acylphosphatase"/>
    <property type="match status" value="1"/>
</dbReference>